<feature type="region of interest" description="Disordered" evidence="1">
    <location>
        <begin position="65"/>
        <end position="102"/>
    </location>
</feature>
<sequence>METRCRRQGKDTVVLWPELASTTMMEAEGAGERNPPYRSVYCGSRAFCATSQLMTRVGLPQLVVAPPTAHPATDQGPLDTRPDTEKQKVRPAYLPSRHGLVD</sequence>
<reference evidence="2" key="1">
    <citation type="journal article" date="2022" name="bioRxiv">
        <title>Sequencing and chromosome-scale assembly of the giantPleurodeles waltlgenome.</title>
        <authorList>
            <person name="Brown T."/>
            <person name="Elewa A."/>
            <person name="Iarovenko S."/>
            <person name="Subramanian E."/>
            <person name="Araus A.J."/>
            <person name="Petzold A."/>
            <person name="Susuki M."/>
            <person name="Suzuki K.-i.T."/>
            <person name="Hayashi T."/>
            <person name="Toyoda A."/>
            <person name="Oliveira C."/>
            <person name="Osipova E."/>
            <person name="Leigh N.D."/>
            <person name="Simon A."/>
            <person name="Yun M.H."/>
        </authorList>
    </citation>
    <scope>NUCLEOTIDE SEQUENCE</scope>
    <source>
        <strain evidence="2">20211129_DDA</strain>
        <tissue evidence="2">Liver</tissue>
    </source>
</reference>
<comment type="caution">
    <text evidence="2">The sequence shown here is derived from an EMBL/GenBank/DDBJ whole genome shotgun (WGS) entry which is preliminary data.</text>
</comment>
<proteinExistence type="predicted"/>
<evidence type="ECO:0000256" key="1">
    <source>
        <dbReference type="SAM" id="MobiDB-lite"/>
    </source>
</evidence>
<protein>
    <submittedName>
        <fullName evidence="2">Uncharacterized protein</fullName>
    </submittedName>
</protein>
<accession>A0AAV7W422</accession>
<dbReference type="Proteomes" id="UP001066276">
    <property type="component" value="Chromosome 1_2"/>
</dbReference>
<dbReference type="AlphaFoldDB" id="A0AAV7W422"/>
<keyword evidence="3" id="KW-1185">Reference proteome</keyword>
<evidence type="ECO:0000313" key="3">
    <source>
        <dbReference type="Proteomes" id="UP001066276"/>
    </source>
</evidence>
<name>A0AAV7W422_PLEWA</name>
<gene>
    <name evidence="2" type="ORF">NDU88_002867</name>
</gene>
<dbReference type="EMBL" id="JANPWB010000002">
    <property type="protein sequence ID" value="KAJ1207476.1"/>
    <property type="molecule type" value="Genomic_DNA"/>
</dbReference>
<evidence type="ECO:0000313" key="2">
    <source>
        <dbReference type="EMBL" id="KAJ1207476.1"/>
    </source>
</evidence>
<organism evidence="2 3">
    <name type="scientific">Pleurodeles waltl</name>
    <name type="common">Iberian ribbed newt</name>
    <dbReference type="NCBI Taxonomy" id="8319"/>
    <lineage>
        <taxon>Eukaryota</taxon>
        <taxon>Metazoa</taxon>
        <taxon>Chordata</taxon>
        <taxon>Craniata</taxon>
        <taxon>Vertebrata</taxon>
        <taxon>Euteleostomi</taxon>
        <taxon>Amphibia</taxon>
        <taxon>Batrachia</taxon>
        <taxon>Caudata</taxon>
        <taxon>Salamandroidea</taxon>
        <taxon>Salamandridae</taxon>
        <taxon>Pleurodelinae</taxon>
        <taxon>Pleurodeles</taxon>
    </lineage>
</organism>